<dbReference type="Proteomes" id="UP001293593">
    <property type="component" value="Unassembled WGS sequence"/>
</dbReference>
<proteinExistence type="predicted"/>
<evidence type="ECO:0000259" key="11">
    <source>
        <dbReference type="Pfam" id="PF08263"/>
    </source>
</evidence>
<comment type="subcellular location">
    <subcellularLocation>
        <location evidence="1">Membrane</location>
        <topology evidence="1">Single-pass type I membrane protein</topology>
    </subcellularLocation>
</comment>
<evidence type="ECO:0000256" key="5">
    <source>
        <dbReference type="ARBA" id="ARBA00022737"/>
    </source>
</evidence>
<feature type="chain" id="PRO_5041961877" description="Leucine-rich repeat-containing N-terminal plant-type domain-containing protein" evidence="10">
    <location>
        <begin position="27"/>
        <end position="237"/>
    </location>
</feature>
<evidence type="ECO:0000256" key="1">
    <source>
        <dbReference type="ARBA" id="ARBA00004479"/>
    </source>
</evidence>
<accession>A0AAE1N038</accession>
<dbReference type="Pfam" id="PF13516">
    <property type="entry name" value="LRR_6"/>
    <property type="match status" value="1"/>
</dbReference>
<evidence type="ECO:0000256" key="10">
    <source>
        <dbReference type="SAM" id="SignalP"/>
    </source>
</evidence>
<keyword evidence="4 10" id="KW-0732">Signal</keyword>
<name>A0AAE1N038_9FABA</name>
<dbReference type="InterPro" id="IPR046956">
    <property type="entry name" value="RLP23-like"/>
</dbReference>
<reference evidence="12" key="1">
    <citation type="submission" date="2023-10" db="EMBL/GenBank/DDBJ databases">
        <title>Chromosome-level genome of the transformable northern wattle, Acacia crassicarpa.</title>
        <authorList>
            <person name="Massaro I."/>
            <person name="Sinha N.R."/>
            <person name="Poethig S."/>
            <person name="Leichty A.R."/>
        </authorList>
    </citation>
    <scope>NUCLEOTIDE SEQUENCE</scope>
    <source>
        <strain evidence="12">Acra3RX</strain>
        <tissue evidence="12">Leaf</tissue>
    </source>
</reference>
<evidence type="ECO:0000256" key="3">
    <source>
        <dbReference type="ARBA" id="ARBA00022692"/>
    </source>
</evidence>
<evidence type="ECO:0000256" key="9">
    <source>
        <dbReference type="ARBA" id="ARBA00023180"/>
    </source>
</evidence>
<dbReference type="AlphaFoldDB" id="A0AAE1N038"/>
<evidence type="ECO:0000256" key="4">
    <source>
        <dbReference type="ARBA" id="ARBA00022729"/>
    </source>
</evidence>
<feature type="signal peptide" evidence="10">
    <location>
        <begin position="1"/>
        <end position="26"/>
    </location>
</feature>
<keyword evidence="2" id="KW-0433">Leucine-rich repeat</keyword>
<dbReference type="PANTHER" id="PTHR48063">
    <property type="entry name" value="LRR RECEPTOR-LIKE KINASE"/>
    <property type="match status" value="1"/>
</dbReference>
<dbReference type="Pfam" id="PF13855">
    <property type="entry name" value="LRR_8"/>
    <property type="match status" value="1"/>
</dbReference>
<evidence type="ECO:0000256" key="6">
    <source>
        <dbReference type="ARBA" id="ARBA00022989"/>
    </source>
</evidence>
<sequence length="237" mass="26172">MDGSYNTVVFIFVWLLTLSNVDLCICNASSEVQCIPIERDALLKMKCHLSDPSNKLASWSLHENCCIWALVVCHNITGHVLELHLTTPPPFEFISGVTIDKTSMFGGEVHSSLLDLKHLNYLDLSSNDFAYMQIPDFLGLMTSLTYLNLSHAGFGGSIPLQFWNLSNLIYLDLGGNYNLKGSIPHQIGKLSNLQYLDLGGNEFNGSIPHQIGNLSNLINLHLGNGLLSKSVENLQPI</sequence>
<keyword evidence="5" id="KW-0677">Repeat</keyword>
<evidence type="ECO:0000256" key="2">
    <source>
        <dbReference type="ARBA" id="ARBA00022614"/>
    </source>
</evidence>
<dbReference type="EMBL" id="JAWXYG010000002">
    <property type="protein sequence ID" value="KAK4280111.1"/>
    <property type="molecule type" value="Genomic_DNA"/>
</dbReference>
<dbReference type="InterPro" id="IPR032675">
    <property type="entry name" value="LRR_dom_sf"/>
</dbReference>
<feature type="domain" description="Leucine-rich repeat-containing N-terminal plant-type" evidence="11">
    <location>
        <begin position="38"/>
        <end position="73"/>
    </location>
</feature>
<dbReference type="FunFam" id="3.80.10.10:FF:000383">
    <property type="entry name" value="Leucine-rich repeat receptor protein kinase EMS1"/>
    <property type="match status" value="1"/>
</dbReference>
<keyword evidence="8" id="KW-0675">Receptor</keyword>
<dbReference type="PANTHER" id="PTHR48063:SF98">
    <property type="entry name" value="LRR RECEPTOR-LIKE SERINE_THREONINE-PROTEIN KINASE FLS2"/>
    <property type="match status" value="1"/>
</dbReference>
<protein>
    <recommendedName>
        <fullName evidence="11">Leucine-rich repeat-containing N-terminal plant-type domain-containing protein</fullName>
    </recommendedName>
</protein>
<keyword evidence="9" id="KW-0325">Glycoprotein</keyword>
<keyword evidence="7" id="KW-0472">Membrane</keyword>
<dbReference type="InterPro" id="IPR001611">
    <property type="entry name" value="Leu-rich_rpt"/>
</dbReference>
<keyword evidence="13" id="KW-1185">Reference proteome</keyword>
<dbReference type="Pfam" id="PF08263">
    <property type="entry name" value="LRRNT_2"/>
    <property type="match status" value="1"/>
</dbReference>
<dbReference type="GO" id="GO:0016020">
    <property type="term" value="C:membrane"/>
    <property type="evidence" value="ECO:0007669"/>
    <property type="project" value="UniProtKB-SubCell"/>
</dbReference>
<dbReference type="SUPFAM" id="SSF52058">
    <property type="entry name" value="L domain-like"/>
    <property type="match status" value="1"/>
</dbReference>
<evidence type="ECO:0000313" key="12">
    <source>
        <dbReference type="EMBL" id="KAK4280111.1"/>
    </source>
</evidence>
<dbReference type="Gene3D" id="3.80.10.10">
    <property type="entry name" value="Ribonuclease Inhibitor"/>
    <property type="match status" value="2"/>
</dbReference>
<evidence type="ECO:0000256" key="7">
    <source>
        <dbReference type="ARBA" id="ARBA00023136"/>
    </source>
</evidence>
<keyword evidence="6" id="KW-1133">Transmembrane helix</keyword>
<keyword evidence="3" id="KW-0812">Transmembrane</keyword>
<evidence type="ECO:0000313" key="13">
    <source>
        <dbReference type="Proteomes" id="UP001293593"/>
    </source>
</evidence>
<gene>
    <name evidence="12" type="ORF">QN277_011779</name>
</gene>
<evidence type="ECO:0000256" key="8">
    <source>
        <dbReference type="ARBA" id="ARBA00023170"/>
    </source>
</evidence>
<organism evidence="12 13">
    <name type="scientific">Acacia crassicarpa</name>
    <name type="common">northern wattle</name>
    <dbReference type="NCBI Taxonomy" id="499986"/>
    <lineage>
        <taxon>Eukaryota</taxon>
        <taxon>Viridiplantae</taxon>
        <taxon>Streptophyta</taxon>
        <taxon>Embryophyta</taxon>
        <taxon>Tracheophyta</taxon>
        <taxon>Spermatophyta</taxon>
        <taxon>Magnoliopsida</taxon>
        <taxon>eudicotyledons</taxon>
        <taxon>Gunneridae</taxon>
        <taxon>Pentapetalae</taxon>
        <taxon>rosids</taxon>
        <taxon>fabids</taxon>
        <taxon>Fabales</taxon>
        <taxon>Fabaceae</taxon>
        <taxon>Caesalpinioideae</taxon>
        <taxon>mimosoid clade</taxon>
        <taxon>Acacieae</taxon>
        <taxon>Acacia</taxon>
    </lineage>
</organism>
<comment type="caution">
    <text evidence="12">The sequence shown here is derived from an EMBL/GenBank/DDBJ whole genome shotgun (WGS) entry which is preliminary data.</text>
</comment>
<dbReference type="InterPro" id="IPR013210">
    <property type="entry name" value="LRR_N_plant-typ"/>
</dbReference>